<feature type="transmembrane region" description="Helical" evidence="6">
    <location>
        <begin position="214"/>
        <end position="232"/>
    </location>
</feature>
<evidence type="ECO:0000313" key="10">
    <source>
        <dbReference type="Proteomes" id="UP001604277"/>
    </source>
</evidence>
<feature type="transmembrane region" description="Helical" evidence="6">
    <location>
        <begin position="423"/>
        <end position="444"/>
    </location>
</feature>
<dbReference type="PANTHER" id="PTHR21576">
    <property type="entry name" value="UNCHARACTERIZED NODULIN-LIKE PROTEIN"/>
    <property type="match status" value="1"/>
</dbReference>
<feature type="transmembrane region" description="Helical" evidence="6">
    <location>
        <begin position="456"/>
        <end position="481"/>
    </location>
</feature>
<dbReference type="Gene3D" id="1.20.1250.20">
    <property type="entry name" value="MFS general substrate transporter like domains"/>
    <property type="match status" value="2"/>
</dbReference>
<dbReference type="CDD" id="cd17354">
    <property type="entry name" value="MFS_Mch1p_like"/>
    <property type="match status" value="1"/>
</dbReference>
<dbReference type="InterPro" id="IPR010658">
    <property type="entry name" value="Nodulin-like"/>
</dbReference>
<feature type="domain" description="NFD4 C-terminal" evidence="8">
    <location>
        <begin position="318"/>
        <end position="531"/>
    </location>
</feature>
<feature type="transmembrane region" description="Helical" evidence="6">
    <location>
        <begin position="174"/>
        <end position="193"/>
    </location>
</feature>
<evidence type="ECO:0000313" key="9">
    <source>
        <dbReference type="EMBL" id="KAL2537631.1"/>
    </source>
</evidence>
<keyword evidence="2 6" id="KW-0812">Transmembrane</keyword>
<dbReference type="AlphaFoldDB" id="A0ABD1VJV5"/>
<reference evidence="10" key="1">
    <citation type="submission" date="2024-07" db="EMBL/GenBank/DDBJ databases">
        <title>Two chromosome-level genome assemblies of Korean endemic species Abeliophyllum distichum and Forsythia ovata (Oleaceae).</title>
        <authorList>
            <person name="Jang H."/>
        </authorList>
    </citation>
    <scope>NUCLEOTIDE SEQUENCE [LARGE SCALE GENOMIC DNA]</scope>
</reference>
<dbReference type="Pfam" id="PF06813">
    <property type="entry name" value="Nodulin-like"/>
    <property type="match status" value="1"/>
</dbReference>
<comment type="caution">
    <text evidence="9">The sequence shown here is derived from an EMBL/GenBank/DDBJ whole genome shotgun (WGS) entry which is preliminary data.</text>
</comment>
<comment type="subcellular location">
    <subcellularLocation>
        <location evidence="1">Membrane</location>
        <topology evidence="1">Multi-pass membrane protein</topology>
    </subcellularLocation>
</comment>
<dbReference type="InterPro" id="IPR056555">
    <property type="entry name" value="NFD4_C"/>
</dbReference>
<organism evidence="9 10">
    <name type="scientific">Forsythia ovata</name>
    <dbReference type="NCBI Taxonomy" id="205694"/>
    <lineage>
        <taxon>Eukaryota</taxon>
        <taxon>Viridiplantae</taxon>
        <taxon>Streptophyta</taxon>
        <taxon>Embryophyta</taxon>
        <taxon>Tracheophyta</taxon>
        <taxon>Spermatophyta</taxon>
        <taxon>Magnoliopsida</taxon>
        <taxon>eudicotyledons</taxon>
        <taxon>Gunneridae</taxon>
        <taxon>Pentapetalae</taxon>
        <taxon>asterids</taxon>
        <taxon>lamiids</taxon>
        <taxon>Lamiales</taxon>
        <taxon>Oleaceae</taxon>
        <taxon>Forsythieae</taxon>
        <taxon>Forsythia</taxon>
    </lineage>
</organism>
<feature type="transmembrane region" description="Helical" evidence="6">
    <location>
        <begin position="75"/>
        <end position="94"/>
    </location>
</feature>
<dbReference type="PANTHER" id="PTHR21576:SF78">
    <property type="entry name" value="PROTEIN NUCLEAR FUSION DEFECTIVE 4-LIKE"/>
    <property type="match status" value="1"/>
</dbReference>
<feature type="transmembrane region" description="Helical" evidence="6">
    <location>
        <begin position="331"/>
        <end position="349"/>
    </location>
</feature>
<dbReference type="Pfam" id="PF23262">
    <property type="entry name" value="NFD4_C"/>
    <property type="match status" value="1"/>
</dbReference>
<keyword evidence="10" id="KW-1185">Reference proteome</keyword>
<dbReference type="Proteomes" id="UP001604277">
    <property type="component" value="Unassembled WGS sequence"/>
</dbReference>
<accession>A0ABD1VJV5</accession>
<evidence type="ECO:0000259" key="8">
    <source>
        <dbReference type="Pfam" id="PF23262"/>
    </source>
</evidence>
<feature type="transmembrane region" description="Helical" evidence="6">
    <location>
        <begin position="355"/>
        <end position="377"/>
    </location>
</feature>
<proteinExistence type="inferred from homology"/>
<evidence type="ECO:0000256" key="2">
    <source>
        <dbReference type="ARBA" id="ARBA00022692"/>
    </source>
</evidence>
<feature type="domain" description="Nodulin-like" evidence="7">
    <location>
        <begin position="13"/>
        <end position="259"/>
    </location>
</feature>
<name>A0ABD1VJV5_9LAMI</name>
<evidence type="ECO:0000256" key="6">
    <source>
        <dbReference type="SAM" id="Phobius"/>
    </source>
</evidence>
<protein>
    <submittedName>
        <fullName evidence="9">Major facilitator superfamily protein</fullName>
    </submittedName>
</protein>
<comment type="similarity">
    <text evidence="5">Belongs to the major facilitator superfamily. Phosphate:H(+) symporter (TC 2.A.1.9) family.</text>
</comment>
<feature type="transmembrane region" description="Helical" evidence="6">
    <location>
        <begin position="501"/>
        <end position="524"/>
    </location>
</feature>
<feature type="transmembrane region" description="Helical" evidence="6">
    <location>
        <begin position="106"/>
        <end position="134"/>
    </location>
</feature>
<dbReference type="EMBL" id="JBFOLJ010000005">
    <property type="protein sequence ID" value="KAL2537631.1"/>
    <property type="molecule type" value="Genomic_DNA"/>
</dbReference>
<feature type="transmembrane region" description="Helical" evidence="6">
    <location>
        <begin position="238"/>
        <end position="263"/>
    </location>
</feature>
<keyword evidence="4 6" id="KW-0472">Membrane</keyword>
<evidence type="ECO:0000256" key="3">
    <source>
        <dbReference type="ARBA" id="ARBA00022989"/>
    </source>
</evidence>
<gene>
    <name evidence="9" type="ORF">Fot_19022</name>
</gene>
<evidence type="ECO:0000256" key="4">
    <source>
        <dbReference type="ARBA" id="ARBA00023136"/>
    </source>
</evidence>
<evidence type="ECO:0000259" key="7">
    <source>
        <dbReference type="Pfam" id="PF06813"/>
    </source>
</evidence>
<keyword evidence="3 6" id="KW-1133">Transmembrane helix</keyword>
<evidence type="ECO:0000256" key="1">
    <source>
        <dbReference type="ARBA" id="ARBA00004141"/>
    </source>
</evidence>
<sequence length="549" mass="59528">MGFRISPTTPAGKWLGFVTAVWVQAISGNNYTFSNYSDALKSLMALTQLQLNNLSVAKDVGKAFGLLAGLASDHLPVPVILLIGSIEGFVGYGVQWLVVSRRIQPLPYWAMCIFLCMGGNSTTWMNTAILVTCIRNFRKNRGPVSGILKGYVGLSTAIFTDLCSALFSDDPAKFLLMLAIIPFVICLAAIIFLREIPPSYTSAEENEETRYFGVINVIAVIIAIYLLAFDVSGTHGRLFSQVFAVILLILLASPLSIPIYLAINNFIISNSESKTLDIERDVIEPLLVQENVAEVEKVTVEVKAEATMVKRKRPVIGEEHTIVEALRTVDFWILFVSFLCGVGTGLAVMNNMGQIGLALGYTDVSMFVSLTSIWGFFGRILSGSVSEYFIKRAGTPRPVWNAASQVLMAVGYILMAMAMPGSLYIGSIVVGICYGVRLAVTVPTASELFGLKYYGLIYNILILNLPLGSFLFSGLLAGFLYDAQATRTAGGGNTCIGAHCYRIVFVVMAIACIIGVGLDILLAIRTKRIYSKIYASKKSKKTSSASGSQ</sequence>
<dbReference type="InterPro" id="IPR036259">
    <property type="entry name" value="MFS_trans_sf"/>
</dbReference>
<dbReference type="SUPFAM" id="SSF103473">
    <property type="entry name" value="MFS general substrate transporter"/>
    <property type="match status" value="1"/>
</dbReference>
<evidence type="ECO:0000256" key="5">
    <source>
        <dbReference type="ARBA" id="ARBA00044504"/>
    </source>
</evidence>
<dbReference type="GO" id="GO:0016020">
    <property type="term" value="C:membrane"/>
    <property type="evidence" value="ECO:0007669"/>
    <property type="project" value="UniProtKB-SubCell"/>
</dbReference>